<evidence type="ECO:0000313" key="4">
    <source>
        <dbReference type="Proteomes" id="UP001596380"/>
    </source>
</evidence>
<feature type="domain" description="Phytase-like" evidence="2">
    <location>
        <begin position="85"/>
        <end position="397"/>
    </location>
</feature>
<evidence type="ECO:0000313" key="3">
    <source>
        <dbReference type="EMBL" id="MFC6884403.1"/>
    </source>
</evidence>
<organism evidence="3 4">
    <name type="scientific">Actinomadura yumaensis</name>
    <dbReference type="NCBI Taxonomy" id="111807"/>
    <lineage>
        <taxon>Bacteria</taxon>
        <taxon>Bacillati</taxon>
        <taxon>Actinomycetota</taxon>
        <taxon>Actinomycetes</taxon>
        <taxon>Streptosporangiales</taxon>
        <taxon>Thermomonosporaceae</taxon>
        <taxon>Actinomadura</taxon>
    </lineage>
</organism>
<dbReference type="RefSeq" id="WP_309240212.1">
    <property type="nucleotide sequence ID" value="NZ_JBHSXE010000001.1"/>
</dbReference>
<reference evidence="4" key="1">
    <citation type="journal article" date="2019" name="Int. J. Syst. Evol. Microbiol.">
        <title>The Global Catalogue of Microorganisms (GCM) 10K type strain sequencing project: providing services to taxonomists for standard genome sequencing and annotation.</title>
        <authorList>
            <consortium name="The Broad Institute Genomics Platform"/>
            <consortium name="The Broad Institute Genome Sequencing Center for Infectious Disease"/>
            <person name="Wu L."/>
            <person name="Ma J."/>
        </authorList>
    </citation>
    <scope>NUCLEOTIDE SEQUENCE [LARGE SCALE GENOMIC DNA]</scope>
    <source>
        <strain evidence="4">JCM 3369</strain>
    </source>
</reference>
<evidence type="ECO:0000256" key="1">
    <source>
        <dbReference type="SAM" id="MobiDB-lite"/>
    </source>
</evidence>
<dbReference type="EMBL" id="JBHSXS010000027">
    <property type="protein sequence ID" value="MFC6884403.1"/>
    <property type="molecule type" value="Genomic_DNA"/>
</dbReference>
<protein>
    <submittedName>
        <fullName evidence="3">Esterase-like activity of phytase family protein</fullName>
    </submittedName>
</protein>
<dbReference type="Proteomes" id="UP001596380">
    <property type="component" value="Unassembled WGS sequence"/>
</dbReference>
<proteinExistence type="predicted"/>
<feature type="region of interest" description="Disordered" evidence="1">
    <location>
        <begin position="29"/>
        <end position="61"/>
    </location>
</feature>
<feature type="region of interest" description="Disordered" evidence="1">
    <location>
        <begin position="143"/>
        <end position="190"/>
    </location>
</feature>
<evidence type="ECO:0000259" key="2">
    <source>
        <dbReference type="Pfam" id="PF13449"/>
    </source>
</evidence>
<gene>
    <name evidence="3" type="ORF">ACFQKB_31910</name>
</gene>
<sequence>MTAHRGIGRRTAAVTAGLAAVAAMGLADGRTPGASASTRASTRASAAAAGQAAPGTAPAAAPAGTRITRFLGERRLPHKMAYKGTTVGGLSGIDRDPRTGDWYLVSDDRARYGPARFYTGRLDIDPATGAFRDARITGVTTFLTPDGRPYPGFGKPGDADPETIRRDPRSGRLLWGSEGDRPDAAHPDVPPSPIFLRWTARDGAYRGGLRIPRNLRLTGAERGPRRNFGFEGLAFTPHRIAAMVEGPRYEDGAPPTAERGAPARLTLWDRAGRVRAQYAYPVGRLPAEPVPPSGATDSGVSEILALDDHRFLALERSWLEGVGYRTGLYEFDVRGATDVLRRDRLAGGAPYRPAAKRLVADLGHYGAPPAQNLESLAFGPRLRSGECTLVIGSDDNFDAGEATQFLAFAARGC</sequence>
<comment type="caution">
    <text evidence="3">The sequence shown here is derived from an EMBL/GenBank/DDBJ whole genome shotgun (WGS) entry which is preliminary data.</text>
</comment>
<dbReference type="Pfam" id="PF13449">
    <property type="entry name" value="Phytase-like"/>
    <property type="match status" value="1"/>
</dbReference>
<name>A0ABW2CRG4_9ACTN</name>
<dbReference type="InterPro" id="IPR027372">
    <property type="entry name" value="Phytase-like_dom"/>
</dbReference>
<keyword evidence="4" id="KW-1185">Reference proteome</keyword>
<accession>A0ABW2CRG4</accession>